<feature type="transmembrane region" description="Helical" evidence="1">
    <location>
        <begin position="47"/>
        <end position="67"/>
    </location>
</feature>
<proteinExistence type="predicted"/>
<sequence length="343" mass="37678">MALSLAKVELIGTLLEAICYGMYFILFVEVLRVLYARHRAGRSTWSLLVATLVIFSLITTHLAVQIARIVQAFTDHLDVANAAVAYFNDVSTNPTKAKSCIYMLLTLICDTLLVYRVFVIYGRRYWTLILPCVLTLTDIGLSAWFIWSLYGGVPYVRGSGIPNGALARFNYFYGVTLALNLMCTVMISWKIWTAHRRLPGPAAAGVRVMGVFVVIIESAAVYTCLLVALIALSALSSVELWLILDPLCPIIGMVFSAVMVRASREFHQDTFMTAELSLPIHLRANTNAQPLVLTSPSASASHQILTVPEQKASLPMVQITTSSADVSSLDTLDKSLGVPREVK</sequence>
<protein>
    <submittedName>
        <fullName evidence="2">Uncharacterized protein</fullName>
    </submittedName>
</protein>
<dbReference type="EMBL" id="BPQB01000002">
    <property type="protein sequence ID" value="GJE85491.1"/>
    <property type="molecule type" value="Genomic_DNA"/>
</dbReference>
<evidence type="ECO:0000256" key="1">
    <source>
        <dbReference type="SAM" id="Phobius"/>
    </source>
</evidence>
<accession>A0A9P3FZJ1</accession>
<name>A0A9P3FZJ1_9APHY</name>
<dbReference type="AlphaFoldDB" id="A0A9P3FZJ1"/>
<keyword evidence="1" id="KW-1133">Transmembrane helix</keyword>
<feature type="transmembrane region" description="Helical" evidence="1">
    <location>
        <begin position="128"/>
        <end position="150"/>
    </location>
</feature>
<feature type="transmembrane region" description="Helical" evidence="1">
    <location>
        <begin position="204"/>
        <end position="234"/>
    </location>
</feature>
<evidence type="ECO:0000313" key="2">
    <source>
        <dbReference type="EMBL" id="GJE85491.1"/>
    </source>
</evidence>
<comment type="caution">
    <text evidence="2">The sequence shown here is derived from an EMBL/GenBank/DDBJ whole genome shotgun (WGS) entry which is preliminary data.</text>
</comment>
<feature type="transmembrane region" description="Helical" evidence="1">
    <location>
        <begin position="12"/>
        <end position="35"/>
    </location>
</feature>
<gene>
    <name evidence="2" type="ORF">PsYK624_015700</name>
</gene>
<reference evidence="2 3" key="1">
    <citation type="submission" date="2021-08" db="EMBL/GenBank/DDBJ databases">
        <title>Draft Genome Sequence of Phanerochaete sordida strain YK-624.</title>
        <authorList>
            <person name="Mori T."/>
            <person name="Dohra H."/>
            <person name="Suzuki T."/>
            <person name="Kawagishi H."/>
            <person name="Hirai H."/>
        </authorList>
    </citation>
    <scope>NUCLEOTIDE SEQUENCE [LARGE SCALE GENOMIC DNA]</scope>
    <source>
        <strain evidence="2 3">YK-624</strain>
    </source>
</reference>
<keyword evidence="1" id="KW-0812">Transmembrane</keyword>
<feature type="transmembrane region" description="Helical" evidence="1">
    <location>
        <begin position="101"/>
        <end position="121"/>
    </location>
</feature>
<dbReference type="OrthoDB" id="2753342at2759"/>
<evidence type="ECO:0000313" key="3">
    <source>
        <dbReference type="Proteomes" id="UP000703269"/>
    </source>
</evidence>
<feature type="transmembrane region" description="Helical" evidence="1">
    <location>
        <begin position="170"/>
        <end position="192"/>
    </location>
</feature>
<organism evidence="2 3">
    <name type="scientific">Phanerochaete sordida</name>
    <dbReference type="NCBI Taxonomy" id="48140"/>
    <lineage>
        <taxon>Eukaryota</taxon>
        <taxon>Fungi</taxon>
        <taxon>Dikarya</taxon>
        <taxon>Basidiomycota</taxon>
        <taxon>Agaricomycotina</taxon>
        <taxon>Agaricomycetes</taxon>
        <taxon>Polyporales</taxon>
        <taxon>Phanerochaetaceae</taxon>
        <taxon>Phanerochaete</taxon>
    </lineage>
</organism>
<dbReference type="Proteomes" id="UP000703269">
    <property type="component" value="Unassembled WGS sequence"/>
</dbReference>
<feature type="transmembrane region" description="Helical" evidence="1">
    <location>
        <begin position="240"/>
        <end position="260"/>
    </location>
</feature>
<keyword evidence="3" id="KW-1185">Reference proteome</keyword>
<keyword evidence="1" id="KW-0472">Membrane</keyword>